<dbReference type="EMBL" id="QURL01000005">
    <property type="protein sequence ID" value="RFC62908.1"/>
    <property type="molecule type" value="Genomic_DNA"/>
</dbReference>
<dbReference type="RefSeq" id="WP_116683724.1">
    <property type="nucleotide sequence ID" value="NZ_QURL01000005.1"/>
</dbReference>
<dbReference type="Gene3D" id="1.10.3990.20">
    <property type="entry name" value="protein bp1543"/>
    <property type="match status" value="1"/>
</dbReference>
<dbReference type="Proteomes" id="UP000264310">
    <property type="component" value="Unassembled WGS sequence"/>
</dbReference>
<proteinExistence type="predicted"/>
<keyword evidence="4" id="KW-1185">Reference proteome</keyword>
<accession>A0A371X0Z0</accession>
<evidence type="ECO:0000313" key="3">
    <source>
        <dbReference type="EMBL" id="RFC62908.1"/>
    </source>
</evidence>
<comment type="caution">
    <text evidence="3">The sequence shown here is derived from an EMBL/GenBank/DDBJ whole genome shotgun (WGS) entry which is preliminary data.</text>
</comment>
<evidence type="ECO:0000313" key="4">
    <source>
        <dbReference type="Proteomes" id="UP000264310"/>
    </source>
</evidence>
<feature type="region of interest" description="Disordered" evidence="1">
    <location>
        <begin position="94"/>
        <end position="114"/>
    </location>
</feature>
<dbReference type="AlphaFoldDB" id="A0A371X0Z0"/>
<protein>
    <submittedName>
        <fullName evidence="3">Aryl-sulfate sulfotransferase</fullName>
    </submittedName>
</protein>
<feature type="compositionally biased region" description="Basic and acidic residues" evidence="1">
    <location>
        <begin position="97"/>
        <end position="106"/>
    </location>
</feature>
<dbReference type="Pfam" id="PF13467">
    <property type="entry name" value="RHH_4"/>
    <property type="match status" value="1"/>
</dbReference>
<dbReference type="OrthoDB" id="5458732at2"/>
<gene>
    <name evidence="3" type="ORF">DYI37_13210</name>
</gene>
<evidence type="ECO:0000259" key="2">
    <source>
        <dbReference type="Pfam" id="PF13467"/>
    </source>
</evidence>
<dbReference type="InterPro" id="IPR038268">
    <property type="entry name" value="RHH_sf"/>
</dbReference>
<feature type="domain" description="Ribbon-helix-helix" evidence="2">
    <location>
        <begin position="16"/>
        <end position="83"/>
    </location>
</feature>
<sequence>MCHLFAGIPAEDIEGETRSVRLGGHSTSIRLEAAFWRTLESLAEGQNMSLAKFLTTLHDEVLDLNGEVRNFASHLRCACLVYLERRSQQQSARHAAARIDRLRQEPAEPLPLAS</sequence>
<organism evidence="3 4">
    <name type="scientific">Fulvimarina endophytica</name>
    <dbReference type="NCBI Taxonomy" id="2293836"/>
    <lineage>
        <taxon>Bacteria</taxon>
        <taxon>Pseudomonadati</taxon>
        <taxon>Pseudomonadota</taxon>
        <taxon>Alphaproteobacteria</taxon>
        <taxon>Hyphomicrobiales</taxon>
        <taxon>Aurantimonadaceae</taxon>
        <taxon>Fulvimarina</taxon>
    </lineage>
</organism>
<dbReference type="InterPro" id="IPR027373">
    <property type="entry name" value="RHH_dom"/>
</dbReference>
<evidence type="ECO:0000256" key="1">
    <source>
        <dbReference type="SAM" id="MobiDB-lite"/>
    </source>
</evidence>
<keyword evidence="3" id="KW-0808">Transferase</keyword>
<name>A0A371X0Z0_9HYPH</name>
<reference evidence="3 4" key="1">
    <citation type="submission" date="2018-08" db="EMBL/GenBank/DDBJ databases">
        <title>Fulvimarina sp. 85, whole genome shotgun sequence.</title>
        <authorList>
            <person name="Tuo L."/>
        </authorList>
    </citation>
    <scope>NUCLEOTIDE SEQUENCE [LARGE SCALE GENOMIC DNA]</scope>
    <source>
        <strain evidence="3 4">85</strain>
    </source>
</reference>
<dbReference type="GO" id="GO:0016740">
    <property type="term" value="F:transferase activity"/>
    <property type="evidence" value="ECO:0007669"/>
    <property type="project" value="UniProtKB-KW"/>
</dbReference>